<keyword evidence="7" id="KW-1185">Reference proteome</keyword>
<keyword evidence="4" id="KW-0472">Membrane</keyword>
<dbReference type="SUPFAM" id="SSF46565">
    <property type="entry name" value="Chaperone J-domain"/>
    <property type="match status" value="1"/>
</dbReference>
<accession>A0A6J2T418</accession>
<evidence type="ECO:0000313" key="8">
    <source>
        <dbReference type="RefSeq" id="XP_030370744.1"/>
    </source>
</evidence>
<feature type="domain" description="J" evidence="6">
    <location>
        <begin position="108"/>
        <end position="172"/>
    </location>
</feature>
<organism evidence="7 8">
    <name type="scientific">Drosophila lebanonensis</name>
    <name type="common">Fruit fly</name>
    <name type="synonym">Scaptodrosophila lebanonensis</name>
    <dbReference type="NCBI Taxonomy" id="7225"/>
    <lineage>
        <taxon>Eukaryota</taxon>
        <taxon>Metazoa</taxon>
        <taxon>Ecdysozoa</taxon>
        <taxon>Arthropoda</taxon>
        <taxon>Hexapoda</taxon>
        <taxon>Insecta</taxon>
        <taxon>Pterygota</taxon>
        <taxon>Neoptera</taxon>
        <taxon>Endopterygota</taxon>
        <taxon>Diptera</taxon>
        <taxon>Brachycera</taxon>
        <taxon>Muscomorpha</taxon>
        <taxon>Ephydroidea</taxon>
        <taxon>Drosophilidae</taxon>
        <taxon>Scaptodrosophila</taxon>
    </lineage>
</organism>
<dbReference type="InterPro" id="IPR051100">
    <property type="entry name" value="DnaJ_subfamily_B/C"/>
</dbReference>
<dbReference type="InterPro" id="IPR015399">
    <property type="entry name" value="DUF1977_DnaJ-like"/>
</dbReference>
<sequence>MHRFGDRRGSGMMSQRRRSTESRIDQIVYEVTLGNYMQAMIFINDGLGAARSNEEILALMELKNIVVRLRMKCESNVQFGPTRKSPALPRGFTVEMLDVVQKVLRCRNHYEVLRVSHHATYSEVKRSYKRLALRLHPDKNQAPGAEDAFRRISDAADVLTDNQKRIEYNLHMVVGNSHGGHGFFRNSMFSQTDYSESDWQEPHTSASTNSTDDELGDFDNQNGAYEEPNQRRRRPYEPANQRVPQTSSLYPTEQLIMGVVASVLLIFISLHYWTASANYSFSATSTFSVRRSTQQHGIPYYVTPEFAEKHPGISSKKMEQEIEHLFFADLKYNCKQERQIRDSLLNRARLGNNRNLRLHALKMSMPACYALYKLSHKDINPLLLENKSEHYV</sequence>
<dbReference type="SMART" id="SM00271">
    <property type="entry name" value="DnaJ"/>
    <property type="match status" value="1"/>
</dbReference>
<dbReference type="PROSITE" id="PS50076">
    <property type="entry name" value="DNAJ_2"/>
    <property type="match status" value="1"/>
</dbReference>
<evidence type="ECO:0000259" key="6">
    <source>
        <dbReference type="PROSITE" id="PS50076"/>
    </source>
</evidence>
<feature type="region of interest" description="Disordered" evidence="5">
    <location>
        <begin position="195"/>
        <end position="245"/>
    </location>
</feature>
<dbReference type="GO" id="GO:0030544">
    <property type="term" value="F:Hsp70 protein binding"/>
    <property type="evidence" value="ECO:0007669"/>
    <property type="project" value="TreeGrafter"/>
</dbReference>
<evidence type="ECO:0000256" key="1">
    <source>
        <dbReference type="ARBA" id="ARBA00004167"/>
    </source>
</evidence>
<dbReference type="PANTHER" id="PTHR43908">
    <property type="entry name" value="AT29763P-RELATED"/>
    <property type="match status" value="1"/>
</dbReference>
<dbReference type="GeneID" id="115621278"/>
<protein>
    <submittedName>
        <fullName evidence="8">DnaJ homolog subfamily B member 14</fullName>
    </submittedName>
</protein>
<keyword evidence="3" id="KW-1133">Transmembrane helix</keyword>
<dbReference type="InterPro" id="IPR001623">
    <property type="entry name" value="DnaJ_domain"/>
</dbReference>
<proteinExistence type="predicted"/>
<name>A0A6J2T418_DROLE</name>
<dbReference type="InterPro" id="IPR036869">
    <property type="entry name" value="J_dom_sf"/>
</dbReference>
<evidence type="ECO:0000256" key="2">
    <source>
        <dbReference type="ARBA" id="ARBA00022692"/>
    </source>
</evidence>
<evidence type="ECO:0000256" key="3">
    <source>
        <dbReference type="ARBA" id="ARBA00022989"/>
    </source>
</evidence>
<dbReference type="Proteomes" id="UP000504634">
    <property type="component" value="Unplaced"/>
</dbReference>
<dbReference type="Gene3D" id="1.10.287.110">
    <property type="entry name" value="DnaJ domain"/>
    <property type="match status" value="1"/>
</dbReference>
<reference evidence="8" key="1">
    <citation type="submission" date="2025-08" db="UniProtKB">
        <authorList>
            <consortium name="RefSeq"/>
        </authorList>
    </citation>
    <scope>IDENTIFICATION</scope>
    <source>
        <strain evidence="8">11010-0011.00</strain>
        <tissue evidence="8">Whole body</tissue>
    </source>
</reference>
<gene>
    <name evidence="8" type="primary">LOC115621278</name>
</gene>
<dbReference type="OrthoDB" id="66964at2759"/>
<comment type="subcellular location">
    <subcellularLocation>
        <location evidence="1">Membrane</location>
        <topology evidence="1">Single-pass membrane protein</topology>
    </subcellularLocation>
</comment>
<evidence type="ECO:0000313" key="7">
    <source>
        <dbReference type="Proteomes" id="UP000504634"/>
    </source>
</evidence>
<dbReference type="AlphaFoldDB" id="A0A6J2T418"/>
<dbReference type="CDD" id="cd06257">
    <property type="entry name" value="DnaJ"/>
    <property type="match status" value="1"/>
</dbReference>
<dbReference type="RefSeq" id="XP_030370744.1">
    <property type="nucleotide sequence ID" value="XM_030514884.1"/>
</dbReference>
<evidence type="ECO:0000256" key="5">
    <source>
        <dbReference type="SAM" id="MobiDB-lite"/>
    </source>
</evidence>
<dbReference type="PRINTS" id="PR00625">
    <property type="entry name" value="JDOMAIN"/>
</dbReference>
<evidence type="ECO:0000256" key="4">
    <source>
        <dbReference type="ARBA" id="ARBA00023136"/>
    </source>
</evidence>
<dbReference type="GO" id="GO:0071218">
    <property type="term" value="P:cellular response to misfolded protein"/>
    <property type="evidence" value="ECO:0007669"/>
    <property type="project" value="TreeGrafter"/>
</dbReference>
<dbReference type="Pfam" id="PF09320">
    <property type="entry name" value="DUF1977"/>
    <property type="match status" value="1"/>
</dbReference>
<dbReference type="PANTHER" id="PTHR43908:SF3">
    <property type="entry name" value="AT29763P-RELATED"/>
    <property type="match status" value="1"/>
</dbReference>
<dbReference type="Pfam" id="PF00226">
    <property type="entry name" value="DnaJ"/>
    <property type="match status" value="1"/>
</dbReference>
<keyword evidence="2" id="KW-0812">Transmembrane</keyword>
<dbReference type="GO" id="GO:0005789">
    <property type="term" value="C:endoplasmic reticulum membrane"/>
    <property type="evidence" value="ECO:0007669"/>
    <property type="project" value="TreeGrafter"/>
</dbReference>